<dbReference type="PIRSF" id="PIRSF006230">
    <property type="entry name" value="MG442"/>
    <property type="match status" value="1"/>
</dbReference>
<dbReference type="Proteomes" id="UP000266720">
    <property type="component" value="Chromosome"/>
</dbReference>
<dbReference type="EMBL" id="CP007493">
    <property type="protein sequence ID" value="AJB41271.1"/>
    <property type="molecule type" value="Genomic_DNA"/>
</dbReference>
<evidence type="ECO:0000313" key="5">
    <source>
        <dbReference type="EMBL" id="AJB41271.1"/>
    </source>
</evidence>
<dbReference type="PROSITE" id="PS51721">
    <property type="entry name" value="G_CP"/>
    <property type="match status" value="1"/>
</dbReference>
<keyword evidence="1 3" id="KW-0547">Nucleotide-binding</keyword>
<dbReference type="RefSeq" id="WP_052886426.1">
    <property type="nucleotide sequence ID" value="NZ_CP007493.1"/>
</dbReference>
<dbReference type="GO" id="GO:0005525">
    <property type="term" value="F:GTP binding"/>
    <property type="evidence" value="ECO:0007669"/>
    <property type="project" value="UniProtKB-KW"/>
</dbReference>
<dbReference type="GO" id="GO:0003924">
    <property type="term" value="F:GTPase activity"/>
    <property type="evidence" value="ECO:0007669"/>
    <property type="project" value="InterPro"/>
</dbReference>
<feature type="domain" description="CP-type G" evidence="4">
    <location>
        <begin position="3"/>
        <end position="160"/>
    </location>
</feature>
<dbReference type="STRING" id="697581.TCARB_0195"/>
<protein>
    <submittedName>
        <fullName evidence="5">HSR1-like GTP-binding protein</fullName>
    </submittedName>
</protein>
<dbReference type="InterPro" id="IPR030378">
    <property type="entry name" value="G_CP_dom"/>
</dbReference>
<dbReference type="KEGG" id="tcb:TCARB_0195"/>
<keyword evidence="2 3" id="KW-0342">GTP-binding</keyword>
<dbReference type="Gene3D" id="1.10.1580.10">
    <property type="match status" value="1"/>
</dbReference>
<dbReference type="Pfam" id="PF00009">
    <property type="entry name" value="GTP_EFTU"/>
    <property type="match status" value="1"/>
</dbReference>
<dbReference type="InterPro" id="IPR027417">
    <property type="entry name" value="P-loop_NTPase"/>
</dbReference>
<dbReference type="InterPro" id="IPR006073">
    <property type="entry name" value="GTP-bd"/>
</dbReference>
<dbReference type="InterPro" id="IPR050755">
    <property type="entry name" value="TRAFAC_YlqF/YawG_RiboMat"/>
</dbReference>
<dbReference type="InterPro" id="IPR023179">
    <property type="entry name" value="GTP-bd_ortho_bundle_sf"/>
</dbReference>
<dbReference type="Pfam" id="PF01926">
    <property type="entry name" value="MMR_HSR1"/>
    <property type="match status" value="1"/>
</dbReference>
<evidence type="ECO:0000256" key="3">
    <source>
        <dbReference type="PIRNR" id="PIRNR006230"/>
    </source>
</evidence>
<name>A0A3G1A7N5_9CREN</name>
<dbReference type="PRINTS" id="PR00326">
    <property type="entry name" value="GTP1OBG"/>
</dbReference>
<dbReference type="SUPFAM" id="SSF52540">
    <property type="entry name" value="P-loop containing nucleoside triphosphate hydrolases"/>
    <property type="match status" value="1"/>
</dbReference>
<gene>
    <name evidence="5" type="ORF">TCARB_0195</name>
</gene>
<evidence type="ECO:0000313" key="6">
    <source>
        <dbReference type="Proteomes" id="UP000266720"/>
    </source>
</evidence>
<evidence type="ECO:0000256" key="2">
    <source>
        <dbReference type="ARBA" id="ARBA00023134"/>
    </source>
</evidence>
<dbReference type="Gene3D" id="3.40.50.300">
    <property type="entry name" value="P-loop containing nucleotide triphosphate hydrolases"/>
    <property type="match status" value="1"/>
</dbReference>
<dbReference type="PANTHER" id="PTHR11089">
    <property type="entry name" value="GTP-BINDING PROTEIN-RELATED"/>
    <property type="match status" value="1"/>
</dbReference>
<dbReference type="PANTHER" id="PTHR11089:SF30">
    <property type="entry name" value="GUANINE NUCLEOTIDE-BINDING PROTEIN-LIKE 3 HOMOLOG"/>
    <property type="match status" value="1"/>
</dbReference>
<comment type="similarity">
    <text evidence="3">Belongs to the TRAFAC class YlqF/YawG GTPase family. MTG1 subfamily.</text>
</comment>
<organism evidence="5 6">
    <name type="scientific">Thermofilum adornatum 1505</name>
    <dbReference type="NCBI Taxonomy" id="697581"/>
    <lineage>
        <taxon>Archaea</taxon>
        <taxon>Thermoproteota</taxon>
        <taxon>Thermoprotei</taxon>
        <taxon>Thermofilales</taxon>
        <taxon>Thermofilaceae</taxon>
        <taxon>Thermofilum</taxon>
    </lineage>
</organism>
<reference evidence="6" key="1">
    <citation type="book" date="2010" name="EXTREMOPHILES" publisher="0:0-0">
        <title>Complete genome sequences of ten hyperthermophilic archaea reveal their metabolic capabilities and possible ecological roles.</title>
        <editorList>
            <person name="?"/>
        </editorList>
        <authorList>
            <person name="Ravin N.V."/>
            <person name="Mardanov A.V."/>
            <person name="Bonch-Osmolovskaya E.A."/>
            <person name="Skryabin K.G."/>
        </authorList>
    </citation>
    <scope>NUCLEOTIDE SEQUENCE [LARGE SCALE GENOMIC DNA]</scope>
    <source>
        <strain evidence="6">1505</strain>
    </source>
</reference>
<evidence type="ECO:0000259" key="4">
    <source>
        <dbReference type="PROSITE" id="PS51721"/>
    </source>
</evidence>
<dbReference type="AlphaFoldDB" id="A0A3G1A7N5"/>
<evidence type="ECO:0000256" key="1">
    <source>
        <dbReference type="ARBA" id="ARBA00022741"/>
    </source>
</evidence>
<dbReference type="CDD" id="cd01859">
    <property type="entry name" value="MJ1464"/>
    <property type="match status" value="1"/>
</dbReference>
<dbReference type="InterPro" id="IPR016478">
    <property type="entry name" value="GTPase_MTG1"/>
</dbReference>
<accession>A0A3G1A7N5</accession>
<dbReference type="GeneID" id="25405655"/>
<proteinExistence type="inferred from homology"/>
<dbReference type="InterPro" id="IPR000795">
    <property type="entry name" value="T_Tr_GTP-bd_dom"/>
</dbReference>
<sequence>MSLSQVKRLIKKVDLVLEVVDARDPWGTRSIEVERYAEKLGKPIILVINKSDLVPKEVLAKWKKVLGKRHPVIFLSVAKRLGTRNLWKILRNHAPKKSKNKPVLVAVVGIPNVGKSTLINYLKGSHSVGTSPIPGYTKTTTRLRVSKWLRVYDTPGIVPRFSAEELALRGALRPEALEDPVPAAVKLIEFIYKKKPSFLKDLYDIETDNPYQFLEEFAKKRGLLKKGGEPIIEEAARIIIRDWQTGKNNFYLEPEDYDLLEEK</sequence>